<accession>A0A0F9D1T0</accession>
<evidence type="ECO:0000313" key="1">
    <source>
        <dbReference type="EMBL" id="KKL55489.1"/>
    </source>
</evidence>
<dbReference type="PROSITE" id="PS51257">
    <property type="entry name" value="PROKAR_LIPOPROTEIN"/>
    <property type="match status" value="1"/>
</dbReference>
<name>A0A0F9D1T0_9ZZZZ</name>
<dbReference type="EMBL" id="LAZR01030822">
    <property type="protein sequence ID" value="KKL55489.1"/>
    <property type="molecule type" value="Genomic_DNA"/>
</dbReference>
<comment type="caution">
    <text evidence="1">The sequence shown here is derived from an EMBL/GenBank/DDBJ whole genome shotgun (WGS) entry which is preliminary data.</text>
</comment>
<reference evidence="1" key="1">
    <citation type="journal article" date="2015" name="Nature">
        <title>Complex archaea that bridge the gap between prokaryotes and eukaryotes.</title>
        <authorList>
            <person name="Spang A."/>
            <person name="Saw J.H."/>
            <person name="Jorgensen S.L."/>
            <person name="Zaremba-Niedzwiedzka K."/>
            <person name="Martijn J."/>
            <person name="Lind A.E."/>
            <person name="van Eijk R."/>
            <person name="Schleper C."/>
            <person name="Guy L."/>
            <person name="Ettema T.J."/>
        </authorList>
    </citation>
    <scope>NUCLEOTIDE SEQUENCE</scope>
</reference>
<proteinExistence type="predicted"/>
<protein>
    <submittedName>
        <fullName evidence="1">Uncharacterized protein</fullName>
    </submittedName>
</protein>
<dbReference type="AlphaFoldDB" id="A0A0F9D1T0"/>
<gene>
    <name evidence="1" type="ORF">LCGC14_2254890</name>
</gene>
<sequence>MNNIYKTFIWLSLAIACVALFLSLTVRTGDTVLSVGGITNYDSLQLQPEVSGDNALDVRDSSGTSKFVIDGSGNITTLSGTVAVSGDITATGAFIPDSIGSGVFTISYGGSGDTTSTLSTANVCDNTLANWLVTNISSTTLPDAKPLQDDCLGTSGSYRDFLVRNTGVATATMNFIPGASSTIQFASSTGNAIVAGGSAIVLRFYNVTTTESNSEMIEIQAFEPFN</sequence>
<organism evidence="1">
    <name type="scientific">marine sediment metagenome</name>
    <dbReference type="NCBI Taxonomy" id="412755"/>
    <lineage>
        <taxon>unclassified sequences</taxon>
        <taxon>metagenomes</taxon>
        <taxon>ecological metagenomes</taxon>
    </lineage>
</organism>